<evidence type="ECO:0008006" key="3">
    <source>
        <dbReference type="Google" id="ProtNLM"/>
    </source>
</evidence>
<evidence type="ECO:0000313" key="2">
    <source>
        <dbReference type="Proteomes" id="UP000439986"/>
    </source>
</evidence>
<organism evidence="1 2">
    <name type="scientific">Duganella aquatilis</name>
    <dbReference type="NCBI Taxonomy" id="2666082"/>
    <lineage>
        <taxon>Bacteria</taxon>
        <taxon>Pseudomonadati</taxon>
        <taxon>Pseudomonadota</taxon>
        <taxon>Betaproteobacteria</taxon>
        <taxon>Burkholderiales</taxon>
        <taxon>Oxalobacteraceae</taxon>
        <taxon>Telluria group</taxon>
        <taxon>Duganella</taxon>
    </lineage>
</organism>
<gene>
    <name evidence="1" type="ORF">GJ698_15160</name>
</gene>
<sequence>MQQQLGVSLDIIDRCQNHVLQGCKVRQHYIYHDYAIEKRRAWAAIGARLKVLLADPDDEEGV</sequence>
<keyword evidence="2" id="KW-1185">Reference proteome</keyword>
<name>A0A844CYA7_9BURK</name>
<reference evidence="1 2" key="1">
    <citation type="submission" date="2019-11" db="EMBL/GenBank/DDBJ databases">
        <title>Novel species isolated from a subtropical stream in China.</title>
        <authorList>
            <person name="Lu H."/>
        </authorList>
    </citation>
    <scope>NUCLEOTIDE SEQUENCE [LARGE SCALE GENOMIC DNA]</scope>
    <source>
        <strain evidence="1 2">FT26W</strain>
    </source>
</reference>
<protein>
    <recommendedName>
        <fullName evidence="3">Integrase</fullName>
    </recommendedName>
</protein>
<dbReference type="EMBL" id="WKJL01000010">
    <property type="protein sequence ID" value="MRW85423.1"/>
    <property type="molecule type" value="Genomic_DNA"/>
</dbReference>
<evidence type="ECO:0000313" key="1">
    <source>
        <dbReference type="EMBL" id="MRW85423.1"/>
    </source>
</evidence>
<dbReference type="RefSeq" id="WP_154358493.1">
    <property type="nucleotide sequence ID" value="NZ_WKJL01000010.1"/>
</dbReference>
<dbReference type="AlphaFoldDB" id="A0A844CYA7"/>
<comment type="caution">
    <text evidence="1">The sequence shown here is derived from an EMBL/GenBank/DDBJ whole genome shotgun (WGS) entry which is preliminary data.</text>
</comment>
<proteinExistence type="predicted"/>
<dbReference type="Proteomes" id="UP000439986">
    <property type="component" value="Unassembled WGS sequence"/>
</dbReference>
<accession>A0A844CYA7</accession>